<evidence type="ECO:0000256" key="1">
    <source>
        <dbReference type="SAM" id="MobiDB-lite"/>
    </source>
</evidence>
<comment type="caution">
    <text evidence="2">The sequence shown here is derived from an EMBL/GenBank/DDBJ whole genome shotgun (WGS) entry which is preliminary data.</text>
</comment>
<evidence type="ECO:0000313" key="2">
    <source>
        <dbReference type="EMBL" id="KAG6942064.1"/>
    </source>
</evidence>
<reference evidence="2" key="1">
    <citation type="submission" date="2021-01" db="EMBL/GenBank/DDBJ databases">
        <title>Phytophthora aleatoria, a newly-described species from Pinus radiata is distinct from Phytophthora cactorum isolates based on comparative genomics.</title>
        <authorList>
            <person name="Mcdougal R."/>
            <person name="Panda P."/>
            <person name="Williams N."/>
            <person name="Studholme D.J."/>
        </authorList>
    </citation>
    <scope>NUCLEOTIDE SEQUENCE</scope>
    <source>
        <strain evidence="2">NZFS 4037</strain>
    </source>
</reference>
<dbReference type="EMBL" id="JAENGY010003283">
    <property type="protein sequence ID" value="KAG6942064.1"/>
    <property type="molecule type" value="Genomic_DNA"/>
</dbReference>
<dbReference type="AlphaFoldDB" id="A0A8J5LXT1"/>
<accession>A0A8J5LXT1</accession>
<dbReference type="Proteomes" id="UP000709295">
    <property type="component" value="Unassembled WGS sequence"/>
</dbReference>
<evidence type="ECO:0000313" key="3">
    <source>
        <dbReference type="Proteomes" id="UP000709295"/>
    </source>
</evidence>
<organism evidence="2 3">
    <name type="scientific">Phytophthora aleatoria</name>
    <dbReference type="NCBI Taxonomy" id="2496075"/>
    <lineage>
        <taxon>Eukaryota</taxon>
        <taxon>Sar</taxon>
        <taxon>Stramenopiles</taxon>
        <taxon>Oomycota</taxon>
        <taxon>Peronosporomycetes</taxon>
        <taxon>Peronosporales</taxon>
        <taxon>Peronosporaceae</taxon>
        <taxon>Phytophthora</taxon>
    </lineage>
</organism>
<protein>
    <submittedName>
        <fullName evidence="2">Uncharacterized protein</fullName>
    </submittedName>
</protein>
<feature type="compositionally biased region" description="Low complexity" evidence="1">
    <location>
        <begin position="72"/>
        <end position="104"/>
    </location>
</feature>
<sequence length="177" mass="19141">MRRTGHTPVVLKQRLRSLMRTQGNRVSGFPANFFSPVHRPRGRPPAIVRQLHALRAVQRLPRRAPRTAPDQRTATTSRRGRAAPSQPGATRPPGAPQPATATQAPEGLEPLSLDALEVAPRTSRASPLSPTSAERAVVEIFADVSRETVLGYDCRSIHHNVGEILPGGGNPITRPSN</sequence>
<proteinExistence type="predicted"/>
<gene>
    <name evidence="2" type="ORF">JG688_00018333</name>
</gene>
<name>A0A8J5LXT1_9STRA</name>
<feature type="region of interest" description="Disordered" evidence="1">
    <location>
        <begin position="56"/>
        <end position="104"/>
    </location>
</feature>
<keyword evidence="3" id="KW-1185">Reference proteome</keyword>